<organism evidence="1 2">
    <name type="scientific">Georgenia daeguensis</name>
    <dbReference type="NCBI Taxonomy" id="908355"/>
    <lineage>
        <taxon>Bacteria</taxon>
        <taxon>Bacillati</taxon>
        <taxon>Actinomycetota</taxon>
        <taxon>Actinomycetes</taxon>
        <taxon>Micrococcales</taxon>
        <taxon>Bogoriellaceae</taxon>
        <taxon>Georgenia</taxon>
    </lineage>
</organism>
<reference evidence="2" key="1">
    <citation type="journal article" date="2019" name="Int. J. Syst. Evol. Microbiol.">
        <title>The Global Catalogue of Microorganisms (GCM) 10K type strain sequencing project: providing services to taxonomists for standard genome sequencing and annotation.</title>
        <authorList>
            <consortium name="The Broad Institute Genomics Platform"/>
            <consortium name="The Broad Institute Genome Sequencing Center for Infectious Disease"/>
            <person name="Wu L."/>
            <person name="Ma J."/>
        </authorList>
    </citation>
    <scope>NUCLEOTIDE SEQUENCE [LARGE SCALE GENOMIC DNA]</scope>
    <source>
        <strain evidence="2">JCM 17459</strain>
    </source>
</reference>
<dbReference type="InterPro" id="IPR029058">
    <property type="entry name" value="AB_hydrolase_fold"/>
</dbReference>
<accession>A0ABP8ET49</accession>
<evidence type="ECO:0000313" key="2">
    <source>
        <dbReference type="Proteomes" id="UP001499841"/>
    </source>
</evidence>
<dbReference type="SUPFAM" id="SSF53474">
    <property type="entry name" value="alpha/beta-Hydrolases"/>
    <property type="match status" value="1"/>
</dbReference>
<dbReference type="EMBL" id="BAABBA010000006">
    <property type="protein sequence ID" value="GAA4287144.1"/>
    <property type="molecule type" value="Genomic_DNA"/>
</dbReference>
<comment type="caution">
    <text evidence="1">The sequence shown here is derived from an EMBL/GenBank/DDBJ whole genome shotgun (WGS) entry which is preliminary data.</text>
</comment>
<dbReference type="RefSeq" id="WP_345039442.1">
    <property type="nucleotide sequence ID" value="NZ_BAABBA010000006.1"/>
</dbReference>
<evidence type="ECO:0000313" key="1">
    <source>
        <dbReference type="EMBL" id="GAA4287144.1"/>
    </source>
</evidence>
<dbReference type="Gene3D" id="3.40.50.1820">
    <property type="entry name" value="alpha/beta hydrolase"/>
    <property type="match status" value="1"/>
</dbReference>
<name>A0ABP8ET49_9MICO</name>
<proteinExistence type="predicted"/>
<keyword evidence="2" id="KW-1185">Reference proteome</keyword>
<protein>
    <recommendedName>
        <fullName evidence="3">Alpha/beta hydrolase</fullName>
    </recommendedName>
</protein>
<sequence length="242" mass="25722">MNPVARLRLRTRAADYAYALRHEARAFLGPRTDPARYLPGGGWHRVDAAVPRAPVLLLPGVYETWRFLEPLAAHLAGAGHPVHVLSTLGVNRRPVLDAAARAGAYLTENDLSGVVLVAHSKGGLIGKTLMLGDGGARVAGMVAVATPWDGSVYARLFPPGSAVRHFSPRDRQILALARERGVNARIVAVAPAWDPHIPGTGELAGARRNVRLGGSGHFRVLDDAELREAVLAAVNELGTHAP</sequence>
<dbReference type="Proteomes" id="UP001499841">
    <property type="component" value="Unassembled WGS sequence"/>
</dbReference>
<evidence type="ECO:0008006" key="3">
    <source>
        <dbReference type="Google" id="ProtNLM"/>
    </source>
</evidence>
<gene>
    <name evidence="1" type="ORF">GCM10022262_15030</name>
</gene>